<keyword evidence="1" id="KW-0732">Signal</keyword>
<feature type="signal peptide" evidence="1">
    <location>
        <begin position="1"/>
        <end position="25"/>
    </location>
</feature>
<dbReference type="EMBL" id="BAAARW010000011">
    <property type="protein sequence ID" value="GAA2416294.1"/>
    <property type="molecule type" value="Genomic_DNA"/>
</dbReference>
<dbReference type="RefSeq" id="WP_344589384.1">
    <property type="nucleotide sequence ID" value="NZ_BAAARW010000011.1"/>
</dbReference>
<dbReference type="Proteomes" id="UP001501231">
    <property type="component" value="Unassembled WGS sequence"/>
</dbReference>
<proteinExistence type="predicted"/>
<evidence type="ECO:0000313" key="2">
    <source>
        <dbReference type="EMBL" id="GAA2416294.1"/>
    </source>
</evidence>
<protein>
    <submittedName>
        <fullName evidence="2">Uncharacterized protein</fullName>
    </submittedName>
</protein>
<name>A0ABN3IYB9_9ACTN</name>
<comment type="caution">
    <text evidence="2">The sequence shown here is derived from an EMBL/GenBank/DDBJ whole genome shotgun (WGS) entry which is preliminary data.</text>
</comment>
<gene>
    <name evidence="2" type="ORF">GCM10010191_28360</name>
</gene>
<sequence>MNKKNLQRVGIVFLIFYLLSSPGEAADMVNNAFSQLGTAGNQLAAFVNGVDLGGG</sequence>
<evidence type="ECO:0000256" key="1">
    <source>
        <dbReference type="SAM" id="SignalP"/>
    </source>
</evidence>
<reference evidence="2 3" key="1">
    <citation type="journal article" date="2019" name="Int. J. Syst. Evol. Microbiol.">
        <title>The Global Catalogue of Microorganisms (GCM) 10K type strain sequencing project: providing services to taxonomists for standard genome sequencing and annotation.</title>
        <authorList>
            <consortium name="The Broad Institute Genomics Platform"/>
            <consortium name="The Broad Institute Genome Sequencing Center for Infectious Disease"/>
            <person name="Wu L."/>
            <person name="Ma J."/>
        </authorList>
    </citation>
    <scope>NUCLEOTIDE SEQUENCE [LARGE SCALE GENOMIC DNA]</scope>
    <source>
        <strain evidence="2 3">JCM 3325</strain>
    </source>
</reference>
<evidence type="ECO:0000313" key="3">
    <source>
        <dbReference type="Proteomes" id="UP001501231"/>
    </source>
</evidence>
<feature type="chain" id="PRO_5046059052" evidence="1">
    <location>
        <begin position="26"/>
        <end position="55"/>
    </location>
</feature>
<accession>A0ABN3IYB9</accession>
<keyword evidence="3" id="KW-1185">Reference proteome</keyword>
<organism evidence="2 3">
    <name type="scientific">Actinomadura vinacea</name>
    <dbReference type="NCBI Taxonomy" id="115336"/>
    <lineage>
        <taxon>Bacteria</taxon>
        <taxon>Bacillati</taxon>
        <taxon>Actinomycetota</taxon>
        <taxon>Actinomycetes</taxon>
        <taxon>Streptosporangiales</taxon>
        <taxon>Thermomonosporaceae</taxon>
        <taxon>Actinomadura</taxon>
    </lineage>
</organism>